<evidence type="ECO:0000313" key="12">
    <source>
        <dbReference type="EMBL" id="EGP85697.1"/>
    </source>
</evidence>
<evidence type="ECO:0000313" key="13">
    <source>
        <dbReference type="Proteomes" id="UP000008062"/>
    </source>
</evidence>
<evidence type="ECO:0000259" key="10">
    <source>
        <dbReference type="SMART" id="SM00664"/>
    </source>
</evidence>
<feature type="transmembrane region" description="Helical" evidence="8">
    <location>
        <begin position="245"/>
        <end position="272"/>
    </location>
</feature>
<feature type="region of interest" description="Disordered" evidence="7">
    <location>
        <begin position="373"/>
        <end position="397"/>
    </location>
</feature>
<evidence type="ECO:0000256" key="8">
    <source>
        <dbReference type="SAM" id="Phobius"/>
    </source>
</evidence>
<dbReference type="KEGG" id="ztr:MYCGRDRAFT_94509"/>
<dbReference type="eggNOG" id="ENOG502S50Z">
    <property type="taxonomic scope" value="Eukaryota"/>
</dbReference>
<feature type="chain" id="PRO_5003390510" description="DOMON domain-containing protein" evidence="9">
    <location>
        <begin position="20"/>
        <end position="397"/>
    </location>
</feature>
<dbReference type="OrthoDB" id="19261at2759"/>
<dbReference type="PANTHER" id="PTHR47797">
    <property type="entry name" value="DEHYDROGENASE, PUTATIVE (AFU_ORTHOLOGUE AFUA_8G05805)-RELATED"/>
    <property type="match status" value="1"/>
</dbReference>
<dbReference type="CDD" id="cd08760">
    <property type="entry name" value="Cyt_b561_FRRS1_like"/>
    <property type="match status" value="1"/>
</dbReference>
<dbReference type="VEuPathDB" id="FungiDB:ZTRI_7.388"/>
<keyword evidence="3 8" id="KW-0812">Transmembrane</keyword>
<feature type="transmembrane region" description="Helical" evidence="8">
    <location>
        <begin position="347"/>
        <end position="367"/>
    </location>
</feature>
<dbReference type="AlphaFoldDB" id="F9XFX0"/>
<evidence type="ECO:0000256" key="6">
    <source>
        <dbReference type="ARBA" id="ARBA00023136"/>
    </source>
</evidence>
<feature type="signal peptide" evidence="9">
    <location>
        <begin position="1"/>
        <end position="19"/>
    </location>
</feature>
<keyword evidence="4" id="KW-0249">Electron transport</keyword>
<dbReference type="SMART" id="SM00665">
    <property type="entry name" value="B561"/>
    <property type="match status" value="1"/>
</dbReference>
<dbReference type="InterPro" id="IPR015920">
    <property type="entry name" value="Cellobiose_DH-like_cyt"/>
</dbReference>
<evidence type="ECO:0000256" key="9">
    <source>
        <dbReference type="SAM" id="SignalP"/>
    </source>
</evidence>
<proteinExistence type="predicted"/>
<keyword evidence="13" id="KW-1185">Reference proteome</keyword>
<keyword evidence="9" id="KW-0732">Signal</keyword>
<dbReference type="Gene3D" id="2.60.40.1210">
    <property type="entry name" value="Cellobiose dehydrogenase, cytochrome domain"/>
    <property type="match status" value="1"/>
</dbReference>
<dbReference type="Gene3D" id="1.20.120.1770">
    <property type="match status" value="1"/>
</dbReference>
<feature type="compositionally biased region" description="Low complexity" evidence="7">
    <location>
        <begin position="376"/>
        <end position="386"/>
    </location>
</feature>
<keyword evidence="5 8" id="KW-1133">Transmembrane helix</keyword>
<feature type="transmembrane region" description="Helical" evidence="8">
    <location>
        <begin position="278"/>
        <end position="300"/>
    </location>
</feature>
<dbReference type="RefSeq" id="XP_003850721.1">
    <property type="nucleotide sequence ID" value="XM_003850673.1"/>
</dbReference>
<gene>
    <name evidence="12" type="ORF">MYCGRDRAFT_94509</name>
</gene>
<sequence length="397" mass="41913">MKASAAIMTALALVPMSSASYMTRQCFDANAVCFTLNVPGPTAQSGSGDIFFQMTAPTSMNWVGLGQGSKMAGSNMFVMYTSSDGQNVTISPRLGMGHEQPLYDNAANFTLLDGSGVQNGNMTANVKCSNCNSWSGGSMEFTGSTAEWIYGYKDGAEMNSDAEDARIKEHSKYGSFSFNLTQARGGNSANPFTDQAYTVDNIPLVAPDEAAYPDTLLTAHGVVACAAILLFILGAILIRLASFSGLVWAHVGVQVFGFVALIAAVGMGIYMAMFEGFVAHPIIGLIVFGLLFVQPITGLVHHRLFKRTNARSASSWVHLTTGRSVIILGLINGGLGLQLAGQSRAVYIAYGVVAGVVGLVYLAAIIFGERKRSSTRSDSSQSTSKSAFDGSKMEQSG</sequence>
<reference evidence="12 13" key="1">
    <citation type="journal article" date="2011" name="PLoS Genet.">
        <title>Finished genome of the fungal wheat pathogen Mycosphaerella graminicola reveals dispensome structure, chromosome plasticity, and stealth pathogenesis.</title>
        <authorList>
            <person name="Goodwin S.B."/>
            <person name="Ben M'barek S."/>
            <person name="Dhillon B."/>
            <person name="Wittenberg A.H.J."/>
            <person name="Crane C.F."/>
            <person name="Hane J.K."/>
            <person name="Foster A.J."/>
            <person name="Van der Lee T.A.J."/>
            <person name="Grimwood J."/>
            <person name="Aerts A."/>
            <person name="Antoniw J."/>
            <person name="Bailey A."/>
            <person name="Bluhm B."/>
            <person name="Bowler J."/>
            <person name="Bristow J."/>
            <person name="van der Burgt A."/>
            <person name="Canto-Canche B."/>
            <person name="Churchill A.C.L."/>
            <person name="Conde-Ferraez L."/>
            <person name="Cools H.J."/>
            <person name="Coutinho P.M."/>
            <person name="Csukai M."/>
            <person name="Dehal P."/>
            <person name="De Wit P."/>
            <person name="Donzelli B."/>
            <person name="van de Geest H.C."/>
            <person name="van Ham R.C.H.J."/>
            <person name="Hammond-Kosack K.E."/>
            <person name="Henrissat B."/>
            <person name="Kilian A."/>
            <person name="Kobayashi A.K."/>
            <person name="Koopmann E."/>
            <person name="Kourmpetis Y."/>
            <person name="Kuzniar A."/>
            <person name="Lindquist E."/>
            <person name="Lombard V."/>
            <person name="Maliepaard C."/>
            <person name="Martins N."/>
            <person name="Mehrabi R."/>
            <person name="Nap J.P.H."/>
            <person name="Ponomarenko A."/>
            <person name="Rudd J.J."/>
            <person name="Salamov A."/>
            <person name="Schmutz J."/>
            <person name="Schouten H.J."/>
            <person name="Shapiro H."/>
            <person name="Stergiopoulos I."/>
            <person name="Torriani S.F.F."/>
            <person name="Tu H."/>
            <person name="de Vries R.P."/>
            <person name="Waalwijk C."/>
            <person name="Ware S.B."/>
            <person name="Wiebenga A."/>
            <person name="Zwiers L.-H."/>
            <person name="Oliver R.P."/>
            <person name="Grigoriev I.V."/>
            <person name="Kema G.H.J."/>
        </authorList>
    </citation>
    <scope>NUCLEOTIDE SEQUENCE [LARGE SCALE GENOMIC DNA]</scope>
    <source>
        <strain evidence="13">CBS 115943 / IPO323</strain>
    </source>
</reference>
<dbReference type="GeneID" id="13397870"/>
<evidence type="ECO:0000256" key="2">
    <source>
        <dbReference type="ARBA" id="ARBA00022448"/>
    </source>
</evidence>
<dbReference type="InterPro" id="IPR006593">
    <property type="entry name" value="Cyt_b561/ferric_Rdtase_TM"/>
</dbReference>
<evidence type="ECO:0000256" key="3">
    <source>
        <dbReference type="ARBA" id="ARBA00022692"/>
    </source>
</evidence>
<dbReference type="GO" id="GO:0016020">
    <property type="term" value="C:membrane"/>
    <property type="evidence" value="ECO:0007669"/>
    <property type="project" value="UniProtKB-SubCell"/>
</dbReference>
<dbReference type="STRING" id="336722.F9XFX0"/>
<name>F9XFX0_ZYMTI</name>
<feature type="transmembrane region" description="Helical" evidence="8">
    <location>
        <begin position="321"/>
        <end position="341"/>
    </location>
</feature>
<feature type="domain" description="DOMON" evidence="10">
    <location>
        <begin position="62"/>
        <end position="153"/>
    </location>
</feature>
<accession>F9XFX0</accession>
<evidence type="ECO:0000256" key="5">
    <source>
        <dbReference type="ARBA" id="ARBA00022989"/>
    </source>
</evidence>
<dbReference type="PANTHER" id="PTHR47797:SF1">
    <property type="entry name" value="CYTOCHROME B561 DOMAIN-CONTAINING PROTEIN-RELATED"/>
    <property type="match status" value="1"/>
</dbReference>
<dbReference type="Proteomes" id="UP000008062">
    <property type="component" value="Chromosome 7"/>
</dbReference>
<dbReference type="Pfam" id="PF16010">
    <property type="entry name" value="CDH-cyt"/>
    <property type="match status" value="1"/>
</dbReference>
<dbReference type="EMBL" id="CM001202">
    <property type="protein sequence ID" value="EGP85697.1"/>
    <property type="molecule type" value="Genomic_DNA"/>
</dbReference>
<dbReference type="OMA" id="YVKYQRR"/>
<keyword evidence="6 8" id="KW-0472">Membrane</keyword>
<dbReference type="SMART" id="SM00664">
    <property type="entry name" value="DoH"/>
    <property type="match status" value="1"/>
</dbReference>
<evidence type="ECO:0000256" key="1">
    <source>
        <dbReference type="ARBA" id="ARBA00004370"/>
    </source>
</evidence>
<comment type="subcellular location">
    <subcellularLocation>
        <location evidence="1">Membrane</location>
    </subcellularLocation>
</comment>
<evidence type="ECO:0008006" key="14">
    <source>
        <dbReference type="Google" id="ProtNLM"/>
    </source>
</evidence>
<evidence type="ECO:0000259" key="11">
    <source>
        <dbReference type="SMART" id="SM00665"/>
    </source>
</evidence>
<dbReference type="HOGENOM" id="CLU_031471_1_0_1"/>
<evidence type="ECO:0000256" key="7">
    <source>
        <dbReference type="SAM" id="MobiDB-lite"/>
    </source>
</evidence>
<protein>
    <recommendedName>
        <fullName evidence="14">DOMON domain-containing protein</fullName>
    </recommendedName>
</protein>
<keyword evidence="2" id="KW-0813">Transport</keyword>
<dbReference type="CDD" id="cd09630">
    <property type="entry name" value="CDH_like_cytochrome"/>
    <property type="match status" value="1"/>
</dbReference>
<evidence type="ECO:0000256" key="4">
    <source>
        <dbReference type="ARBA" id="ARBA00022982"/>
    </source>
</evidence>
<dbReference type="InterPro" id="IPR005018">
    <property type="entry name" value="DOMON_domain"/>
</dbReference>
<feature type="transmembrane region" description="Helical" evidence="8">
    <location>
        <begin position="217"/>
        <end position="238"/>
    </location>
</feature>
<dbReference type="InParanoid" id="F9XFX0"/>
<feature type="domain" description="Cytochrome b561" evidence="11">
    <location>
        <begin position="219"/>
        <end position="337"/>
    </location>
</feature>
<organism evidence="12 13">
    <name type="scientific">Zymoseptoria tritici (strain CBS 115943 / IPO323)</name>
    <name type="common">Speckled leaf blotch fungus</name>
    <name type="synonym">Septoria tritici</name>
    <dbReference type="NCBI Taxonomy" id="336722"/>
    <lineage>
        <taxon>Eukaryota</taxon>
        <taxon>Fungi</taxon>
        <taxon>Dikarya</taxon>
        <taxon>Ascomycota</taxon>
        <taxon>Pezizomycotina</taxon>
        <taxon>Dothideomycetes</taxon>
        <taxon>Dothideomycetidae</taxon>
        <taxon>Mycosphaerellales</taxon>
        <taxon>Mycosphaerellaceae</taxon>
        <taxon>Zymoseptoria</taxon>
    </lineage>
</organism>
<dbReference type="SUPFAM" id="SSF49344">
    <property type="entry name" value="CBD9-like"/>
    <property type="match status" value="1"/>
</dbReference>